<dbReference type="AlphaFoldDB" id="A0AAD9WEL7"/>
<reference evidence="1" key="1">
    <citation type="submission" date="2023-06" db="EMBL/GenBank/DDBJ databases">
        <title>Draft genome of Marssonina rosae.</title>
        <authorList>
            <person name="Cheng Q."/>
        </authorList>
    </citation>
    <scope>NUCLEOTIDE SEQUENCE</scope>
    <source>
        <strain evidence="1">R4</strain>
    </source>
</reference>
<dbReference type="SUPFAM" id="SSF69065">
    <property type="entry name" value="RNase III domain-like"/>
    <property type="match status" value="1"/>
</dbReference>
<dbReference type="GO" id="GO:0006396">
    <property type="term" value="P:RNA processing"/>
    <property type="evidence" value="ECO:0007669"/>
    <property type="project" value="InterPro"/>
</dbReference>
<keyword evidence="2" id="KW-1185">Reference proteome</keyword>
<protein>
    <recommendedName>
        <fullName evidence="3">RNase III domain-containing protein</fullName>
    </recommendedName>
</protein>
<sequence length="149" mass="16044">MASIREKLQQLEAIIGHQFHNADLGIASLCAAGALEAATTDGNKLLAMTGDNLLRLILVDEMSDRGFTRGQIQAVINRLSANEYLGDLCRRIGVEALIIKNNSQRNDRPSLITVSAAIEAILAAVWKDTGKDLGAVVNVIARIGLWPEP</sequence>
<gene>
    <name evidence="1" type="ORF">QTJ16_003389</name>
</gene>
<evidence type="ECO:0000313" key="1">
    <source>
        <dbReference type="EMBL" id="KAK2627423.1"/>
    </source>
</evidence>
<dbReference type="GO" id="GO:0004525">
    <property type="term" value="F:ribonuclease III activity"/>
    <property type="evidence" value="ECO:0007669"/>
    <property type="project" value="InterPro"/>
</dbReference>
<organism evidence="1 2">
    <name type="scientific">Diplocarpon rosae</name>
    <dbReference type="NCBI Taxonomy" id="946125"/>
    <lineage>
        <taxon>Eukaryota</taxon>
        <taxon>Fungi</taxon>
        <taxon>Dikarya</taxon>
        <taxon>Ascomycota</taxon>
        <taxon>Pezizomycotina</taxon>
        <taxon>Leotiomycetes</taxon>
        <taxon>Helotiales</taxon>
        <taxon>Drepanopezizaceae</taxon>
        <taxon>Diplocarpon</taxon>
    </lineage>
</organism>
<evidence type="ECO:0000313" key="2">
    <source>
        <dbReference type="Proteomes" id="UP001285354"/>
    </source>
</evidence>
<dbReference type="Proteomes" id="UP001285354">
    <property type="component" value="Unassembled WGS sequence"/>
</dbReference>
<dbReference type="InterPro" id="IPR036389">
    <property type="entry name" value="RNase_III_sf"/>
</dbReference>
<dbReference type="Gene3D" id="1.10.1520.10">
    <property type="entry name" value="Ribonuclease III domain"/>
    <property type="match status" value="1"/>
</dbReference>
<proteinExistence type="predicted"/>
<evidence type="ECO:0008006" key="3">
    <source>
        <dbReference type="Google" id="ProtNLM"/>
    </source>
</evidence>
<comment type="caution">
    <text evidence="1">The sequence shown here is derived from an EMBL/GenBank/DDBJ whole genome shotgun (WGS) entry which is preliminary data.</text>
</comment>
<dbReference type="EMBL" id="JAUBYV010000004">
    <property type="protein sequence ID" value="KAK2627423.1"/>
    <property type="molecule type" value="Genomic_DNA"/>
</dbReference>
<name>A0AAD9WEL7_9HELO</name>
<accession>A0AAD9WEL7</accession>